<dbReference type="Pfam" id="PF01297">
    <property type="entry name" value="ZnuA"/>
    <property type="match status" value="2"/>
</dbReference>
<accession>A0ABT9NFQ6</accession>
<dbReference type="PANTHER" id="PTHR42953">
    <property type="entry name" value="HIGH-AFFINITY ZINC UPTAKE SYSTEM PROTEIN ZNUA-RELATED"/>
    <property type="match status" value="1"/>
</dbReference>
<dbReference type="InterPro" id="IPR022434">
    <property type="entry name" value="ABC_LPXTG_lipo_actinobac"/>
</dbReference>
<dbReference type="SUPFAM" id="SSF53807">
    <property type="entry name" value="Helical backbone' metal receptor"/>
    <property type="match status" value="1"/>
</dbReference>
<dbReference type="PRINTS" id="PR00690">
    <property type="entry name" value="ADHESNFAMILY"/>
</dbReference>
<dbReference type="NCBIfam" id="NF038134">
    <property type="entry name" value="choice_anch_M"/>
    <property type="match status" value="1"/>
</dbReference>
<keyword evidence="8" id="KW-1185">Reference proteome</keyword>
<comment type="subcellular location">
    <subcellularLocation>
        <location evidence="1">Cell envelope</location>
    </subcellularLocation>
</comment>
<dbReference type="Gene3D" id="3.40.50.1980">
    <property type="entry name" value="Nitrogenase molybdenum iron protein domain"/>
    <property type="match status" value="3"/>
</dbReference>
<dbReference type="InterPro" id="IPR006127">
    <property type="entry name" value="ZnuA-like"/>
</dbReference>
<keyword evidence="4 6" id="KW-0732">Signal</keyword>
<dbReference type="Proteomes" id="UP001243212">
    <property type="component" value="Unassembled WGS sequence"/>
</dbReference>
<feature type="signal peptide" evidence="6">
    <location>
        <begin position="1"/>
        <end position="37"/>
    </location>
</feature>
<evidence type="ECO:0000313" key="8">
    <source>
        <dbReference type="Proteomes" id="UP001243212"/>
    </source>
</evidence>
<proteinExistence type="inferred from homology"/>
<evidence type="ECO:0000256" key="4">
    <source>
        <dbReference type="ARBA" id="ARBA00022729"/>
    </source>
</evidence>
<dbReference type="InterPro" id="IPR006128">
    <property type="entry name" value="Lipoprotein_PsaA-like"/>
</dbReference>
<evidence type="ECO:0000256" key="2">
    <source>
        <dbReference type="ARBA" id="ARBA00022448"/>
    </source>
</evidence>
<evidence type="ECO:0000313" key="7">
    <source>
        <dbReference type="EMBL" id="MDP9806229.1"/>
    </source>
</evidence>
<comment type="similarity">
    <text evidence="5">Belongs to the bacterial solute-binding protein 9 family.</text>
</comment>
<dbReference type="PANTHER" id="PTHR42953:SF1">
    <property type="entry name" value="METAL-BINDING PROTEIN HI_0362-RELATED"/>
    <property type="match status" value="1"/>
</dbReference>
<sequence length="538" mass="57840">MTTSFTGARRATTGAHRLRYTLLAILLALAGCSVASAETSDDDGLVVVASTPIIADLVANVAPNAQIHTLIPMGADPHAYEPSMAALRDITRADVAFSNQLLLELQALTNTIDANLPEGAPHVGLGEEAIKFGGYHIPLVEDVALSTVWLGFRVDGTGGTTETVTIAATEATGPGNISAFTTGTFGEPTPWISSHDGIDEHDAVELPTNAHTHMSWGFTEQGTYTLTLEATHHCDDGDRHLGSATLTFVVGDNPHADGRTVINSGHMDITAHMAGGMTLFGDGPNGGTVNLRPESVVLAVPNTTVTVVPDNKWRFLGSPGDETWILAQAVIGRHVHGEIDPHLWHDVRNGIAYVEVIADELAKIDPENAYEYADNASAYIAKLEVVDDWARSVLQTIEPDKRTLITAHDSFGYMARAYDLDIAGFVAPNPSLEPSIQQIANLTRTLEATPAAGVFLEPTSAVHVAELTTVAQATDKRICNIYSDTLTPEVPTYIAMFDHNIRSLKSCLDRDSLWAWPLEEHASMPYFEQNIPTTRKDS</sequence>
<reference evidence="7 8" key="1">
    <citation type="submission" date="2023-07" db="EMBL/GenBank/DDBJ databases">
        <title>Sequencing the genomes of 1000 actinobacteria strains.</title>
        <authorList>
            <person name="Klenk H.-P."/>
        </authorList>
    </citation>
    <scope>NUCLEOTIDE SEQUENCE [LARGE SCALE GENOMIC DNA]</scope>
    <source>
        <strain evidence="7 8">DSM 17163</strain>
    </source>
</reference>
<keyword evidence="3" id="KW-0479">Metal-binding</keyword>
<name>A0ABT9NFQ6_9ACTO</name>
<evidence type="ECO:0000256" key="5">
    <source>
        <dbReference type="RuleBase" id="RU003512"/>
    </source>
</evidence>
<dbReference type="EMBL" id="JAUSQX010000001">
    <property type="protein sequence ID" value="MDP9806229.1"/>
    <property type="molecule type" value="Genomic_DNA"/>
</dbReference>
<feature type="chain" id="PRO_5045998991" evidence="6">
    <location>
        <begin position="38"/>
        <end position="538"/>
    </location>
</feature>
<dbReference type="RefSeq" id="WP_307682461.1">
    <property type="nucleotide sequence ID" value="NZ_JAUSQX010000001.1"/>
</dbReference>
<evidence type="ECO:0000256" key="6">
    <source>
        <dbReference type="SAM" id="SignalP"/>
    </source>
</evidence>
<evidence type="ECO:0000256" key="3">
    <source>
        <dbReference type="ARBA" id="ARBA00022723"/>
    </source>
</evidence>
<organism evidence="7 8">
    <name type="scientific">Trueperella bonasi</name>
    <dbReference type="NCBI Taxonomy" id="312286"/>
    <lineage>
        <taxon>Bacteria</taxon>
        <taxon>Bacillati</taxon>
        <taxon>Actinomycetota</taxon>
        <taxon>Actinomycetes</taxon>
        <taxon>Actinomycetales</taxon>
        <taxon>Actinomycetaceae</taxon>
        <taxon>Trueperella</taxon>
    </lineage>
</organism>
<dbReference type="InterPro" id="IPR050492">
    <property type="entry name" value="Bact_metal-bind_prot9"/>
</dbReference>
<comment type="caution">
    <text evidence="7">The sequence shown here is derived from an EMBL/GenBank/DDBJ whole genome shotgun (WGS) entry which is preliminary data.</text>
</comment>
<dbReference type="NCBIfam" id="TIGR03769">
    <property type="entry name" value="P_ac_wall_RPT"/>
    <property type="match status" value="1"/>
</dbReference>
<keyword evidence="2 5" id="KW-0813">Transport</keyword>
<dbReference type="NCBIfam" id="TIGR03772">
    <property type="entry name" value="anch_rpt_subst"/>
    <property type="match status" value="1"/>
</dbReference>
<evidence type="ECO:0000256" key="1">
    <source>
        <dbReference type="ARBA" id="ARBA00004196"/>
    </source>
</evidence>
<dbReference type="InterPro" id="IPR022435">
    <property type="entry name" value="Surface-anchored_actinobac"/>
</dbReference>
<gene>
    <name evidence="7" type="ORF">J2S70_000811</name>
</gene>
<protein>
    <submittedName>
        <fullName evidence="7">Anchored repeat ABC transporter substrate-binding protein</fullName>
    </submittedName>
</protein>